<keyword evidence="3 10" id="KW-0479">Metal-binding</keyword>
<dbReference type="GeneID" id="99685103"/>
<feature type="binding site" evidence="10">
    <location>
        <position position="109"/>
    </location>
    <ligand>
        <name>Zn(2+)</name>
        <dbReference type="ChEBI" id="CHEBI:29105"/>
    </ligand>
</feature>
<dbReference type="Proteomes" id="UP000295106">
    <property type="component" value="Unassembled WGS sequence"/>
</dbReference>
<evidence type="ECO:0000256" key="5">
    <source>
        <dbReference type="ARBA" id="ARBA00023277"/>
    </source>
</evidence>
<dbReference type="InterPro" id="IPR006549">
    <property type="entry name" value="HAD-SF_hydro_IIIA"/>
</dbReference>
<feature type="binding site" evidence="10">
    <location>
        <position position="138"/>
    </location>
    <ligand>
        <name>Mg(2+)</name>
        <dbReference type="ChEBI" id="CHEBI:18420"/>
    </ligand>
</feature>
<protein>
    <recommendedName>
        <fullName evidence="6 7">D,D-heptose 1,7-bisphosphate phosphatase</fullName>
        <ecNumber evidence="7">3.1.3.-</ecNumber>
    </recommendedName>
</protein>
<feature type="binding site" evidence="10">
    <location>
        <position position="99"/>
    </location>
    <ligand>
        <name>Zn(2+)</name>
        <dbReference type="ChEBI" id="CHEBI:29105"/>
    </ligand>
</feature>
<dbReference type="PANTHER" id="PTHR42891">
    <property type="entry name" value="D-GLYCERO-BETA-D-MANNO-HEPTOSE-1,7-BISPHOSPHATE 7-PHOSPHATASE"/>
    <property type="match status" value="1"/>
</dbReference>
<feature type="binding site" evidence="10">
    <location>
        <position position="97"/>
    </location>
    <ligand>
        <name>Zn(2+)</name>
        <dbReference type="ChEBI" id="CHEBI:29105"/>
    </ligand>
</feature>
<evidence type="ECO:0000256" key="4">
    <source>
        <dbReference type="ARBA" id="ARBA00022801"/>
    </source>
</evidence>
<evidence type="ECO:0000256" key="10">
    <source>
        <dbReference type="PIRSR" id="PIRSR004682-4"/>
    </source>
</evidence>
<keyword evidence="10" id="KW-0862">Zinc</keyword>
<comment type="cofactor">
    <cofactor evidence="10">
        <name>Mg(2+)</name>
        <dbReference type="ChEBI" id="CHEBI:18420"/>
    </cofactor>
</comment>
<feature type="active site" description="Nucleophile" evidence="8">
    <location>
        <position position="15"/>
    </location>
</feature>
<evidence type="ECO:0000256" key="6">
    <source>
        <dbReference type="ARBA" id="ARBA00031828"/>
    </source>
</evidence>
<feature type="site" description="Contributes to substrate recognition" evidence="9">
    <location>
        <position position="112"/>
    </location>
</feature>
<dbReference type="InterPro" id="IPR006543">
    <property type="entry name" value="Histidinol-phos"/>
</dbReference>
<dbReference type="GO" id="GO:0016791">
    <property type="term" value="F:phosphatase activity"/>
    <property type="evidence" value="ECO:0007669"/>
    <property type="project" value="InterPro"/>
</dbReference>
<dbReference type="RefSeq" id="WP_165908388.1">
    <property type="nucleotide sequence ID" value="NZ_CP181386.1"/>
</dbReference>
<keyword evidence="10" id="KW-0460">Magnesium</keyword>
<comment type="cofactor">
    <cofactor evidence="10">
        <name>Zn(2+)</name>
        <dbReference type="ChEBI" id="CHEBI:29105"/>
    </cofactor>
</comment>
<feature type="binding site" evidence="10">
    <location>
        <position position="17"/>
    </location>
    <ligand>
        <name>Mg(2+)</name>
        <dbReference type="ChEBI" id="CHEBI:18420"/>
    </ligand>
</feature>
<comment type="subcellular location">
    <subcellularLocation>
        <location evidence="1 7">Cytoplasm</location>
    </subcellularLocation>
</comment>
<comment type="similarity">
    <text evidence="7">Belongs to the gmhB family.</text>
</comment>
<evidence type="ECO:0000313" key="11">
    <source>
        <dbReference type="EMBL" id="TCP04357.1"/>
    </source>
</evidence>
<dbReference type="EMBL" id="SLXD01000002">
    <property type="protein sequence ID" value="TCP04357.1"/>
    <property type="molecule type" value="Genomic_DNA"/>
</dbReference>
<dbReference type="InterPro" id="IPR023214">
    <property type="entry name" value="HAD_sf"/>
</dbReference>
<accession>A0A4R2MHL0</accession>
<dbReference type="GO" id="GO:0005975">
    <property type="term" value="P:carbohydrate metabolic process"/>
    <property type="evidence" value="ECO:0007669"/>
    <property type="project" value="InterPro"/>
</dbReference>
<comment type="caution">
    <text evidence="11">The sequence shown here is derived from an EMBL/GenBank/DDBJ whole genome shotgun (WGS) entry which is preliminary data.</text>
</comment>
<feature type="binding site" evidence="10">
    <location>
        <position position="15"/>
    </location>
    <ligand>
        <name>Mg(2+)</name>
        <dbReference type="ChEBI" id="CHEBI:18420"/>
    </ligand>
</feature>
<feature type="site" description="Stabilizes the phosphoryl group" evidence="9">
    <location>
        <position position="57"/>
    </location>
</feature>
<dbReference type="GO" id="GO:0005737">
    <property type="term" value="C:cytoplasm"/>
    <property type="evidence" value="ECO:0007669"/>
    <property type="project" value="UniProtKB-SubCell"/>
</dbReference>
<evidence type="ECO:0000313" key="12">
    <source>
        <dbReference type="Proteomes" id="UP000295106"/>
    </source>
</evidence>
<feature type="active site" description="Proton donor" evidence="8">
    <location>
        <position position="17"/>
    </location>
</feature>
<evidence type="ECO:0000256" key="1">
    <source>
        <dbReference type="ARBA" id="ARBA00004496"/>
    </source>
</evidence>
<feature type="binding site" evidence="10">
    <location>
        <position position="111"/>
    </location>
    <ligand>
        <name>Zn(2+)</name>
        <dbReference type="ChEBI" id="CHEBI:29105"/>
    </ligand>
</feature>
<dbReference type="Pfam" id="PF13242">
    <property type="entry name" value="Hydrolase_like"/>
    <property type="match status" value="1"/>
</dbReference>
<dbReference type="InterPro" id="IPR036412">
    <property type="entry name" value="HAD-like_sf"/>
</dbReference>
<reference evidence="11 12" key="1">
    <citation type="submission" date="2019-03" db="EMBL/GenBank/DDBJ databases">
        <title>Genomic Encyclopedia of Type Strains, Phase IV (KMG-IV): sequencing the most valuable type-strain genomes for metagenomic binning, comparative biology and taxonomic classification.</title>
        <authorList>
            <person name="Goeker M."/>
        </authorList>
    </citation>
    <scope>NUCLEOTIDE SEQUENCE [LARGE SCALE GENOMIC DNA]</scope>
    <source>
        <strain evidence="11 12">DSM 1709</strain>
    </source>
</reference>
<dbReference type="PIRSF" id="PIRSF004682">
    <property type="entry name" value="GmhB"/>
    <property type="match status" value="1"/>
</dbReference>
<sequence>MNRAPGSRRPALFVDKDGTLVIDVPYNADPARLEWQPAAPQALAAVARAGLAIVVVSNQPGLALGRFSAAEFERLRRAIADRLQAEAGVVLTDFVFCPHAPGADGAPACGCRKPEPGLLIDAAERHGLDLAASWMVGDTLDDVEAGRRAGCRAILYDSGGETVWRAGPMRTPHARLQDWDEVVHRVLADRVEARP</sequence>
<name>A0A4R2MHL0_RUBGE</name>
<keyword evidence="4 7" id="KW-0378">Hydrolase</keyword>
<dbReference type="SUPFAM" id="SSF56784">
    <property type="entry name" value="HAD-like"/>
    <property type="match status" value="1"/>
</dbReference>
<dbReference type="NCBIfam" id="TIGR01662">
    <property type="entry name" value="HAD-SF-IIIA"/>
    <property type="match status" value="1"/>
</dbReference>
<feature type="site" description="Stabilizes the phosphoryl group" evidence="9">
    <location>
        <position position="113"/>
    </location>
</feature>
<evidence type="ECO:0000256" key="3">
    <source>
        <dbReference type="ARBA" id="ARBA00022723"/>
    </source>
</evidence>
<dbReference type="AlphaFoldDB" id="A0A4R2MHL0"/>
<dbReference type="Gene3D" id="3.40.50.1000">
    <property type="entry name" value="HAD superfamily/HAD-like"/>
    <property type="match status" value="1"/>
</dbReference>
<evidence type="ECO:0000256" key="2">
    <source>
        <dbReference type="ARBA" id="ARBA00022490"/>
    </source>
</evidence>
<dbReference type="GO" id="GO:0046872">
    <property type="term" value="F:metal ion binding"/>
    <property type="evidence" value="ECO:0007669"/>
    <property type="project" value="UniProtKB-KW"/>
</dbReference>
<organism evidence="11 12">
    <name type="scientific">Rubrivivax gelatinosus</name>
    <name type="common">Rhodocyclus gelatinosus</name>
    <name type="synonym">Rhodopseudomonas gelatinosa</name>
    <dbReference type="NCBI Taxonomy" id="28068"/>
    <lineage>
        <taxon>Bacteria</taxon>
        <taxon>Pseudomonadati</taxon>
        <taxon>Pseudomonadota</taxon>
        <taxon>Betaproteobacteria</taxon>
        <taxon>Burkholderiales</taxon>
        <taxon>Sphaerotilaceae</taxon>
        <taxon>Rubrivivax</taxon>
    </lineage>
</organism>
<dbReference type="PANTHER" id="PTHR42891:SF1">
    <property type="entry name" value="D-GLYCERO-BETA-D-MANNO-HEPTOSE-1,7-BISPHOSPHATE 7-PHOSPHATASE"/>
    <property type="match status" value="1"/>
</dbReference>
<evidence type="ECO:0000256" key="8">
    <source>
        <dbReference type="PIRSR" id="PIRSR004682-1"/>
    </source>
</evidence>
<proteinExistence type="inferred from homology"/>
<dbReference type="EC" id="3.1.3.-" evidence="7"/>
<gene>
    <name evidence="11" type="ORF">EV684_102110</name>
</gene>
<evidence type="ECO:0000256" key="7">
    <source>
        <dbReference type="PIRNR" id="PIRNR004682"/>
    </source>
</evidence>
<evidence type="ECO:0000256" key="9">
    <source>
        <dbReference type="PIRSR" id="PIRSR004682-3"/>
    </source>
</evidence>
<dbReference type="NCBIfam" id="TIGR01656">
    <property type="entry name" value="Histidinol-ppas"/>
    <property type="match status" value="1"/>
</dbReference>
<keyword evidence="5 7" id="KW-0119">Carbohydrate metabolism</keyword>
<dbReference type="InterPro" id="IPR004446">
    <property type="entry name" value="Heptose_bisP_phosphatase"/>
</dbReference>
<keyword evidence="2 7" id="KW-0963">Cytoplasm</keyword>